<keyword evidence="3" id="KW-1185">Reference proteome</keyword>
<dbReference type="EMBL" id="JH432094">
    <property type="status" value="NOT_ANNOTATED_CDS"/>
    <property type="molecule type" value="Genomic_DNA"/>
</dbReference>
<feature type="region of interest" description="Disordered" evidence="1">
    <location>
        <begin position="154"/>
        <end position="173"/>
    </location>
</feature>
<organism evidence="2 3">
    <name type="scientific">Strigamia maritima</name>
    <name type="common">European centipede</name>
    <name type="synonym">Geophilus maritimus</name>
    <dbReference type="NCBI Taxonomy" id="126957"/>
    <lineage>
        <taxon>Eukaryota</taxon>
        <taxon>Metazoa</taxon>
        <taxon>Ecdysozoa</taxon>
        <taxon>Arthropoda</taxon>
        <taxon>Myriapoda</taxon>
        <taxon>Chilopoda</taxon>
        <taxon>Pleurostigmophora</taxon>
        <taxon>Geophilomorpha</taxon>
        <taxon>Linotaeniidae</taxon>
        <taxon>Strigamia</taxon>
    </lineage>
</organism>
<reference evidence="2" key="2">
    <citation type="submission" date="2015-02" db="UniProtKB">
        <authorList>
            <consortium name="EnsemblMetazoa"/>
        </authorList>
    </citation>
    <scope>IDENTIFICATION</scope>
</reference>
<feature type="compositionally biased region" description="Low complexity" evidence="1">
    <location>
        <begin position="365"/>
        <end position="411"/>
    </location>
</feature>
<accession>T1JMT2</accession>
<sequence length="775" mass="85978">REINSTTNNGNGHLSNHVNDPLKNAKIKVPTLLRKLPEIPVNSNLNPNDGGGDSESTVVDLQTVDSGSELYATVESSKRQRINQELDDSNNELADVSIDTTRSRPLTTTIETVPDLLKSTNVNPTISSGDSESDNLYSQVHHRYDKVKKENPYARVKGQTSEERDTDTENYDDSTIYTKTAGKSDYDQRGISYEPVPPVPEKKFDQQFLDEDVLAQPSTSASHLTAANAVTGRVSATEIPYVTSPIDSPLRQPVVQQRPISQPQIVPDLVYNTSQDSGDGQDIRYTSISVREPLANLRSNLERNLQQERQESYYMVVSDDDLEQTYDEIREQSSGNGTTPYATIDLRDGTRDLPPVPPPVESLRSIASVKSKKSTSASSSGIPSSDNDSRHPSPYASSAAVSSSPLSDSSELYSTVNKPKVYNRRTIHVVDQQSLEEMYAKVLKHKHMSLVNDNISTSLLTVSQSKSKVPLPELPSTSSKESINQRPKSVLANNDLVPDQLNNAQSVNDLGAKLDPGYESVQELVEQSTQSGSSGSPFDDPVYERIIDGVLNVNSDDDFLLESFDVQPGYETVVEARNLDRNSNPPVQDALQLDPGYETVNHNVLCNNPEIDPDYEEIGRRQMSDFGSGSEPGYEQIRSKTLETEQEPGYEMIKINGTNERSSNAQLDDVYETINYDNKDKDFCYDRLGSPYDDGEDEFSDPSYEQVNFKLDNSDNSTYKARESWDLSPMMEILSDGASGSMTSLQEDISRSSNDVEHYVAQIYHNNDGEHITEP</sequence>
<dbReference type="HOGENOM" id="CLU_361176_0_0_1"/>
<dbReference type="Proteomes" id="UP000014500">
    <property type="component" value="Unassembled WGS sequence"/>
</dbReference>
<dbReference type="STRING" id="126957.T1JMT2"/>
<feature type="region of interest" description="Disordered" evidence="1">
    <location>
        <begin position="462"/>
        <end position="485"/>
    </location>
</feature>
<dbReference type="OMA" id="HPYAQVQ"/>
<feature type="compositionally biased region" description="Polar residues" evidence="1">
    <location>
        <begin position="332"/>
        <end position="341"/>
    </location>
</feature>
<feature type="region of interest" description="Disordered" evidence="1">
    <location>
        <begin position="1"/>
        <end position="22"/>
    </location>
</feature>
<dbReference type="EnsemblMetazoa" id="SMAR015162-RA">
    <property type="protein sequence ID" value="SMAR015162-PA"/>
    <property type="gene ID" value="SMAR015162"/>
</dbReference>
<name>T1JMT2_STRMM</name>
<evidence type="ECO:0000313" key="3">
    <source>
        <dbReference type="Proteomes" id="UP000014500"/>
    </source>
</evidence>
<protein>
    <submittedName>
        <fullName evidence="2">Uncharacterized protein</fullName>
    </submittedName>
</protein>
<feature type="region of interest" description="Disordered" evidence="1">
    <location>
        <begin position="329"/>
        <end position="411"/>
    </location>
</feature>
<feature type="compositionally biased region" description="Polar residues" evidence="1">
    <location>
        <begin position="1"/>
        <end position="18"/>
    </location>
</feature>
<proteinExistence type="predicted"/>
<reference evidence="3" key="1">
    <citation type="submission" date="2011-05" db="EMBL/GenBank/DDBJ databases">
        <authorList>
            <person name="Richards S.R."/>
            <person name="Qu J."/>
            <person name="Jiang H."/>
            <person name="Jhangiani S.N."/>
            <person name="Agravi P."/>
            <person name="Goodspeed R."/>
            <person name="Gross S."/>
            <person name="Mandapat C."/>
            <person name="Jackson L."/>
            <person name="Mathew T."/>
            <person name="Pu L."/>
            <person name="Thornton R."/>
            <person name="Saada N."/>
            <person name="Wilczek-Boney K.B."/>
            <person name="Lee S."/>
            <person name="Kovar C."/>
            <person name="Wu Y."/>
            <person name="Scherer S.E."/>
            <person name="Worley K.C."/>
            <person name="Muzny D.M."/>
            <person name="Gibbs R."/>
        </authorList>
    </citation>
    <scope>NUCLEOTIDE SEQUENCE</scope>
    <source>
        <strain evidence="3">Brora</strain>
    </source>
</reference>
<dbReference type="AlphaFoldDB" id="T1JMT2"/>
<feature type="compositionally biased region" description="Polar residues" evidence="1">
    <location>
        <begin position="475"/>
        <end position="485"/>
    </location>
</feature>
<evidence type="ECO:0000256" key="1">
    <source>
        <dbReference type="SAM" id="MobiDB-lite"/>
    </source>
</evidence>
<dbReference type="PhylomeDB" id="T1JMT2"/>
<evidence type="ECO:0000313" key="2">
    <source>
        <dbReference type="EnsemblMetazoa" id="SMAR015162-PA"/>
    </source>
</evidence>